<dbReference type="CDD" id="cd14738">
    <property type="entry name" value="PAAR_2"/>
    <property type="match status" value="1"/>
</dbReference>
<name>A0A6A8A574_9HYPH</name>
<dbReference type="Proteomes" id="UP000435138">
    <property type="component" value="Unassembled WGS sequence"/>
</dbReference>
<dbReference type="InterPro" id="IPR008727">
    <property type="entry name" value="PAAR_motif"/>
</dbReference>
<proteinExistence type="predicted"/>
<comment type="caution">
    <text evidence="1">The sequence shown here is derived from an EMBL/GenBank/DDBJ whole genome shotgun (WGS) entry which is preliminary data.</text>
</comment>
<gene>
    <name evidence="1" type="ORF">GAO09_10585</name>
</gene>
<dbReference type="Gene3D" id="2.60.200.60">
    <property type="match status" value="2"/>
</dbReference>
<protein>
    <recommendedName>
        <fullName evidence="3">Type VI secretion protein</fullName>
    </recommendedName>
</protein>
<organism evidence="1 2">
    <name type="scientific">Endobacterium cereale</name>
    <dbReference type="NCBI Taxonomy" id="2663029"/>
    <lineage>
        <taxon>Bacteria</taxon>
        <taxon>Pseudomonadati</taxon>
        <taxon>Pseudomonadota</taxon>
        <taxon>Alphaproteobacteria</taxon>
        <taxon>Hyphomicrobiales</taxon>
        <taxon>Rhizobiaceae</taxon>
        <taxon>Endobacterium</taxon>
    </lineage>
</organism>
<keyword evidence="2" id="KW-1185">Reference proteome</keyword>
<evidence type="ECO:0008006" key="3">
    <source>
        <dbReference type="Google" id="ProtNLM"/>
    </source>
</evidence>
<evidence type="ECO:0000313" key="2">
    <source>
        <dbReference type="Proteomes" id="UP000435138"/>
    </source>
</evidence>
<sequence length="98" mass="9820">MGMPIAVIGNNHVCPQIDPGPKPHVGGPVVTGQAQVRVNGISVAVVGDRTLCVGAGCVDPITAGSRIARINGKAIARIGDPTSHGGKIVQGVPTVRVD</sequence>
<accession>A0A6A8A574</accession>
<reference evidence="1 2" key="1">
    <citation type="submission" date="2019-11" db="EMBL/GenBank/DDBJ databases">
        <title>Genome analysis of Rhizobacterium cereale a novel genus and species isolated from maize roots in North Spain.</title>
        <authorList>
            <person name="Menendez E."/>
            <person name="Flores-Felix J.D."/>
            <person name="Ramirez-Bahena M.-H."/>
            <person name="Igual J.M."/>
            <person name="Garcia-Fraile P."/>
            <person name="Peix A."/>
            <person name="Velazquez E."/>
        </authorList>
    </citation>
    <scope>NUCLEOTIDE SEQUENCE [LARGE SCALE GENOMIC DNA]</scope>
    <source>
        <strain evidence="1 2">RZME27</strain>
    </source>
</reference>
<dbReference type="Pfam" id="PF05488">
    <property type="entry name" value="PAAR_motif"/>
    <property type="match status" value="1"/>
</dbReference>
<evidence type="ECO:0000313" key="1">
    <source>
        <dbReference type="EMBL" id="MQY46492.1"/>
    </source>
</evidence>
<dbReference type="EMBL" id="WIXI01000041">
    <property type="protein sequence ID" value="MQY46492.1"/>
    <property type="molecule type" value="Genomic_DNA"/>
</dbReference>
<dbReference type="AlphaFoldDB" id="A0A6A8A574"/>